<name>A0A7Z0D7G5_9ACTN</name>
<dbReference type="RefSeq" id="WP_179444273.1">
    <property type="nucleotide sequence ID" value="NZ_JACBZS010000001.1"/>
</dbReference>
<sequence>MSRSGIDAEAALVRLRPRLRELADGRTRLIGIDGFGATGKTTFADRLAAQLPGAVVVHIDDFAHPDLPAWDRARFLAEVIEPLRAGRTARYRVGAWNVGDLTGAPLRTIPPGVPVVVEGVSSTDQRLGIDWDLRIWLDADREVRLARARERDGEAMLDTWLERWMPSEEAYAKAQRPRDRADMVVRT</sequence>
<dbReference type="InterPro" id="IPR027417">
    <property type="entry name" value="P-loop_NTPase"/>
</dbReference>
<dbReference type="AlphaFoldDB" id="A0A7Z0D7G5"/>
<evidence type="ECO:0000313" key="2">
    <source>
        <dbReference type="Proteomes" id="UP000527616"/>
    </source>
</evidence>
<comment type="caution">
    <text evidence="1">The sequence shown here is derived from an EMBL/GenBank/DDBJ whole genome shotgun (WGS) entry which is preliminary data.</text>
</comment>
<organism evidence="1 2">
    <name type="scientific">Naumannella cuiyingiana</name>
    <dbReference type="NCBI Taxonomy" id="1347891"/>
    <lineage>
        <taxon>Bacteria</taxon>
        <taxon>Bacillati</taxon>
        <taxon>Actinomycetota</taxon>
        <taxon>Actinomycetes</taxon>
        <taxon>Propionibacteriales</taxon>
        <taxon>Propionibacteriaceae</taxon>
        <taxon>Naumannella</taxon>
    </lineage>
</organism>
<dbReference type="Gene3D" id="3.40.50.300">
    <property type="entry name" value="P-loop containing nucleotide triphosphate hydrolases"/>
    <property type="match status" value="1"/>
</dbReference>
<keyword evidence="1" id="KW-0808">Transferase</keyword>
<proteinExistence type="predicted"/>
<keyword evidence="2" id="KW-1185">Reference proteome</keyword>
<protein>
    <submittedName>
        <fullName evidence="1">Uridine kinase</fullName>
    </submittedName>
</protein>
<dbReference type="GO" id="GO:0016301">
    <property type="term" value="F:kinase activity"/>
    <property type="evidence" value="ECO:0007669"/>
    <property type="project" value="UniProtKB-KW"/>
</dbReference>
<gene>
    <name evidence="1" type="ORF">GGQ54_000860</name>
</gene>
<dbReference type="EMBL" id="JACBZS010000001">
    <property type="protein sequence ID" value="NYI70300.1"/>
    <property type="molecule type" value="Genomic_DNA"/>
</dbReference>
<accession>A0A7Z0D7G5</accession>
<keyword evidence="1" id="KW-0418">Kinase</keyword>
<evidence type="ECO:0000313" key="1">
    <source>
        <dbReference type="EMBL" id="NYI70300.1"/>
    </source>
</evidence>
<reference evidence="1 2" key="1">
    <citation type="submission" date="2020-07" db="EMBL/GenBank/DDBJ databases">
        <title>Sequencing the genomes of 1000 actinobacteria strains.</title>
        <authorList>
            <person name="Klenk H.-P."/>
        </authorList>
    </citation>
    <scope>NUCLEOTIDE SEQUENCE [LARGE SCALE GENOMIC DNA]</scope>
    <source>
        <strain evidence="1 2">DSM 103164</strain>
    </source>
</reference>
<dbReference type="SUPFAM" id="SSF52540">
    <property type="entry name" value="P-loop containing nucleoside triphosphate hydrolases"/>
    <property type="match status" value="1"/>
</dbReference>
<dbReference type="Proteomes" id="UP000527616">
    <property type="component" value="Unassembled WGS sequence"/>
</dbReference>